<dbReference type="EMBL" id="MU004186">
    <property type="protein sequence ID" value="KAF2498039.1"/>
    <property type="molecule type" value="Genomic_DNA"/>
</dbReference>
<keyword evidence="2" id="KW-1185">Reference proteome</keyword>
<dbReference type="OrthoDB" id="3942074at2759"/>
<sequence>LLSTTALAKTDLSGCTTSNTVSFGGAYVLWYVPGTGELCAPLDCGGGQAPPKTTVPGCAAYVGTASYVPSYLPGYGPGSAPATVSASSAVETAAGSTSAAEASVPTGLVIYTVTPPASLLDETTTTGGSSAAVITSAASLSVRPTVSSGGNNLTAT</sequence>
<feature type="non-terminal residue" evidence="1">
    <location>
        <position position="156"/>
    </location>
</feature>
<feature type="non-terminal residue" evidence="1">
    <location>
        <position position="1"/>
    </location>
</feature>
<proteinExistence type="predicted"/>
<organism evidence="1 2">
    <name type="scientific">Lophium mytilinum</name>
    <dbReference type="NCBI Taxonomy" id="390894"/>
    <lineage>
        <taxon>Eukaryota</taxon>
        <taxon>Fungi</taxon>
        <taxon>Dikarya</taxon>
        <taxon>Ascomycota</taxon>
        <taxon>Pezizomycotina</taxon>
        <taxon>Dothideomycetes</taxon>
        <taxon>Pleosporomycetidae</taxon>
        <taxon>Mytilinidiales</taxon>
        <taxon>Mytilinidiaceae</taxon>
        <taxon>Lophium</taxon>
    </lineage>
</organism>
<reference evidence="1" key="1">
    <citation type="journal article" date="2020" name="Stud. Mycol.">
        <title>101 Dothideomycetes genomes: a test case for predicting lifestyles and emergence of pathogens.</title>
        <authorList>
            <person name="Haridas S."/>
            <person name="Albert R."/>
            <person name="Binder M."/>
            <person name="Bloem J."/>
            <person name="Labutti K."/>
            <person name="Salamov A."/>
            <person name="Andreopoulos B."/>
            <person name="Baker S."/>
            <person name="Barry K."/>
            <person name="Bills G."/>
            <person name="Bluhm B."/>
            <person name="Cannon C."/>
            <person name="Castanera R."/>
            <person name="Culley D."/>
            <person name="Daum C."/>
            <person name="Ezra D."/>
            <person name="Gonzalez J."/>
            <person name="Henrissat B."/>
            <person name="Kuo A."/>
            <person name="Liang C."/>
            <person name="Lipzen A."/>
            <person name="Lutzoni F."/>
            <person name="Magnuson J."/>
            <person name="Mondo S."/>
            <person name="Nolan M."/>
            <person name="Ohm R."/>
            <person name="Pangilinan J."/>
            <person name="Park H.-J."/>
            <person name="Ramirez L."/>
            <person name="Alfaro M."/>
            <person name="Sun H."/>
            <person name="Tritt A."/>
            <person name="Yoshinaga Y."/>
            <person name="Zwiers L.-H."/>
            <person name="Turgeon B."/>
            <person name="Goodwin S."/>
            <person name="Spatafora J."/>
            <person name="Crous P."/>
            <person name="Grigoriev I."/>
        </authorList>
    </citation>
    <scope>NUCLEOTIDE SEQUENCE</scope>
    <source>
        <strain evidence="1">CBS 269.34</strain>
    </source>
</reference>
<dbReference type="AlphaFoldDB" id="A0A6A6R0K4"/>
<protein>
    <submittedName>
        <fullName evidence="1">Uncharacterized protein</fullName>
    </submittedName>
</protein>
<accession>A0A6A6R0K4</accession>
<evidence type="ECO:0000313" key="2">
    <source>
        <dbReference type="Proteomes" id="UP000799750"/>
    </source>
</evidence>
<evidence type="ECO:0000313" key="1">
    <source>
        <dbReference type="EMBL" id="KAF2498039.1"/>
    </source>
</evidence>
<name>A0A6A6R0K4_9PEZI</name>
<gene>
    <name evidence="1" type="ORF">BU16DRAFT_443423</name>
</gene>
<dbReference type="Proteomes" id="UP000799750">
    <property type="component" value="Unassembled WGS sequence"/>
</dbReference>